<proteinExistence type="predicted"/>
<accession>A0ACC1U936</accession>
<dbReference type="EMBL" id="MU794996">
    <property type="protein sequence ID" value="KAJ3813328.1"/>
    <property type="molecule type" value="Genomic_DNA"/>
</dbReference>
<evidence type="ECO:0000313" key="2">
    <source>
        <dbReference type="Proteomes" id="UP001163835"/>
    </source>
</evidence>
<sequence length="256" mass="27094">MSGVHKTAIVTGASSGIGRYTAIALLNKGWNVVVTARRLEALQETQAMSSNAESCLCVAGDITDETFTINLFDQAIAKFGECSYISYSSAHNNAGISSAQVPIEDVSLDTFQNVLNINLVAPFICTREAVKKFKAQSPPGGRIINNGSLSAHVPRPHSYAYTMSKHAMNGLTKCTSLDGRAFNIACTQIDIGNAATDMGGRHGLGALQPDGRIIQEGVLDVQHVASTIVHIASLPADVTVLHVNIMPTNVPYVGRG</sequence>
<name>A0ACC1U936_9AGAR</name>
<dbReference type="Proteomes" id="UP001163835">
    <property type="component" value="Unassembled WGS sequence"/>
</dbReference>
<organism evidence="1 2">
    <name type="scientific">Lentinula aff. lateritia</name>
    <dbReference type="NCBI Taxonomy" id="2804960"/>
    <lineage>
        <taxon>Eukaryota</taxon>
        <taxon>Fungi</taxon>
        <taxon>Dikarya</taxon>
        <taxon>Basidiomycota</taxon>
        <taxon>Agaricomycotina</taxon>
        <taxon>Agaricomycetes</taxon>
        <taxon>Agaricomycetidae</taxon>
        <taxon>Agaricales</taxon>
        <taxon>Marasmiineae</taxon>
        <taxon>Omphalotaceae</taxon>
        <taxon>Lentinula</taxon>
    </lineage>
</organism>
<protein>
    <submittedName>
        <fullName evidence="1">Oxidoreductase protein</fullName>
    </submittedName>
</protein>
<reference evidence="1" key="1">
    <citation type="submission" date="2022-09" db="EMBL/GenBank/DDBJ databases">
        <title>A Global Phylogenomic Analysis of the Shiitake Genus Lentinula.</title>
        <authorList>
            <consortium name="DOE Joint Genome Institute"/>
            <person name="Sierra-Patev S."/>
            <person name="Min B."/>
            <person name="Naranjo-Ortiz M."/>
            <person name="Looney B."/>
            <person name="Konkel Z."/>
            <person name="Slot J.C."/>
            <person name="Sakamoto Y."/>
            <person name="Steenwyk J.L."/>
            <person name="Rokas A."/>
            <person name="Carro J."/>
            <person name="Camarero S."/>
            <person name="Ferreira P."/>
            <person name="Molpeceres G."/>
            <person name="Ruiz-Duenas F.J."/>
            <person name="Serrano A."/>
            <person name="Henrissat B."/>
            <person name="Drula E."/>
            <person name="Hughes K.W."/>
            <person name="Mata J.L."/>
            <person name="Ishikawa N.K."/>
            <person name="Vargas-Isla R."/>
            <person name="Ushijima S."/>
            <person name="Smith C.A."/>
            <person name="Ahrendt S."/>
            <person name="Andreopoulos W."/>
            <person name="He G."/>
            <person name="Labutti K."/>
            <person name="Lipzen A."/>
            <person name="Ng V."/>
            <person name="Riley R."/>
            <person name="Sandor L."/>
            <person name="Barry K."/>
            <person name="Martinez A.T."/>
            <person name="Xiao Y."/>
            <person name="Gibbons J.G."/>
            <person name="Terashima K."/>
            <person name="Grigoriev I.V."/>
            <person name="Hibbett D.S."/>
        </authorList>
    </citation>
    <scope>NUCLEOTIDE SEQUENCE</scope>
    <source>
        <strain evidence="1">TMI1499</strain>
    </source>
</reference>
<comment type="caution">
    <text evidence="1">The sequence shown here is derived from an EMBL/GenBank/DDBJ whole genome shotgun (WGS) entry which is preliminary data.</text>
</comment>
<keyword evidence="2" id="KW-1185">Reference proteome</keyword>
<evidence type="ECO:0000313" key="1">
    <source>
        <dbReference type="EMBL" id="KAJ3813328.1"/>
    </source>
</evidence>
<gene>
    <name evidence="1" type="ORF">F5876DRAFT_87128</name>
</gene>